<comment type="caution">
    <text evidence="2">The sequence shown here is derived from an EMBL/GenBank/DDBJ whole genome shotgun (WGS) entry which is preliminary data.</text>
</comment>
<dbReference type="OrthoDB" id="659430at2759"/>
<evidence type="ECO:0000313" key="3">
    <source>
        <dbReference type="Proteomes" id="UP000695562"/>
    </source>
</evidence>
<dbReference type="EMBL" id="AJWJ01000462">
    <property type="protein sequence ID" value="KAF2070657.1"/>
    <property type="molecule type" value="Genomic_DNA"/>
</dbReference>
<dbReference type="Pfam" id="PF05725">
    <property type="entry name" value="FNIP"/>
    <property type="match status" value="6"/>
</dbReference>
<evidence type="ECO:0008006" key="4">
    <source>
        <dbReference type="Google" id="ProtNLM"/>
    </source>
</evidence>
<dbReference type="Proteomes" id="UP000695562">
    <property type="component" value="Unassembled WGS sequence"/>
</dbReference>
<protein>
    <recommendedName>
        <fullName evidence="4">FNIP repeat-containing protein</fullName>
    </recommendedName>
</protein>
<accession>A0A8J4PPC7</accession>
<dbReference type="PANTHER" id="PTHR32134">
    <property type="entry name" value="FNIP REPEAT-CONTAINING PROTEIN"/>
    <property type="match status" value="1"/>
</dbReference>
<keyword evidence="1" id="KW-0677">Repeat</keyword>
<dbReference type="PANTHER" id="PTHR32134:SF173">
    <property type="entry name" value="FNIP REPEAT-CONTAINING PROTEIN-RELATED"/>
    <property type="match status" value="1"/>
</dbReference>
<organism evidence="2 3">
    <name type="scientific">Polysphondylium violaceum</name>
    <dbReference type="NCBI Taxonomy" id="133409"/>
    <lineage>
        <taxon>Eukaryota</taxon>
        <taxon>Amoebozoa</taxon>
        <taxon>Evosea</taxon>
        <taxon>Eumycetozoa</taxon>
        <taxon>Dictyostelia</taxon>
        <taxon>Dictyosteliales</taxon>
        <taxon>Dictyosteliaceae</taxon>
        <taxon>Polysphondylium</taxon>
    </lineage>
</organism>
<evidence type="ECO:0000256" key="1">
    <source>
        <dbReference type="ARBA" id="ARBA00022737"/>
    </source>
</evidence>
<reference evidence="2" key="1">
    <citation type="submission" date="2020-01" db="EMBL/GenBank/DDBJ databases">
        <title>Development of genomics and gene disruption for Polysphondylium violaceum indicates a role for the polyketide synthase stlB in stalk morphogenesis.</title>
        <authorList>
            <person name="Narita B."/>
            <person name="Kawabe Y."/>
            <person name="Kin K."/>
            <person name="Saito T."/>
            <person name="Gibbs R."/>
            <person name="Kuspa A."/>
            <person name="Muzny D."/>
            <person name="Queller D."/>
            <person name="Richards S."/>
            <person name="Strassman J."/>
            <person name="Sucgang R."/>
            <person name="Worley K."/>
            <person name="Schaap P."/>
        </authorList>
    </citation>
    <scope>NUCLEOTIDE SEQUENCE</scope>
    <source>
        <strain evidence="2">QSvi11</strain>
    </source>
</reference>
<dbReference type="InterPro" id="IPR008615">
    <property type="entry name" value="FNIP"/>
</dbReference>
<name>A0A8J4PPC7_9MYCE</name>
<dbReference type="InterPro" id="IPR032675">
    <property type="entry name" value="LRR_dom_sf"/>
</dbReference>
<dbReference type="InterPro" id="IPR051251">
    <property type="entry name" value="STK_FNIP-Repeat"/>
</dbReference>
<sequence length="1398" mass="161422">MKGNISWPQRVKSQNPDSKRTTLYSQWQRDNDEEVVKLNVYQDDVFLFKNENIPDDVRGLIFFIGTVYHPNEEEQPFLLNRELYNYYTLKSDLTSIISNLPSQISHLDFVIRSDHIGFFPLYNEKYVSVPSSVTHLSVSGVYLSRDIHIPSSITHLTGDGITKDHNIPSTVQNLYIKGAFSTDVELPHTITSLQVKEVGFNFKTDSLVCKQLKIMKTVHTDIKLTNIYQQFDKLYYPANYSEVQIEYLEPPYFTFSYEQQYSPIFDGVFRVYEYPSLHHYYQIPPTTKTVMWLCKEPLKPDFIPKGVKRLYFGQHFNEPIAANCIPDSVEYIKFKGYNRSLSDIHFPSNVKTLVLGNQFNQFIYGSDELPKSLTHLEIHIDTYGAFHWLYISGSLPINITHLRIKTTQPFQQRLSLPSSLKFIDIKAQSHYWISIMDKEEYYKESLNLPELSSNYGSKHITITLKDALNQTIPLPSNLTSLSIKSVKKKWEIDDYLIDVPEHNFKLSIVPLSLTMLKCPDQFFIPLVNMFTYIEYSIEPYITKIVFKNSDKPISGSNLPLNFDVDTSVFTPKVVDKVDELHIESRYEVFFRFYSGHDNAEIIPVKPNLNIDVKKLNLNLIAIPVGYVPSSVTELGLFSSPKLYPGSIPNSVKTLTCDSINENLIPPSVETFNCFKSLEFSIPPTIKVINLDLNENNLPYLLQQTKRDHTPPPKIINSYDRNNSDSFFVIWRNLYLKDLIMKLKYPSIFIPNDVDQVIEAQNRFINITLIFEDIKLFTKEMFPNNCKNIQGVQIDFYNHNGEHQTDLLSILPRRITRLSIKNFKNIKIPTWITHLELDRSYGDQTPLESHQIPPSVTRLTLLGFRHIIKNMVPSTVVCLGLDTEKIELGSIPSTTTSIQFKKCSLSFTNVFPITVKRISFPIHEFSTVKQLPQFISSRLHNIEFYDKKKSISPKTKSLIWPENEPIFQGQIPNHISRIIFGEDYNQPILENSMPNSVTEIYFGKNFNQSLSSVFLPPSITSITLDGYYRKSLNFEMLPSKVKYLAFYNSCRLKMNSIPETVSHICFFCSNGDTSFPIPPHVEHIKVIQDYGSIDIRRFDNNISFRNLSPVVKSIQIEGFIKFIDKIEPLERDEEELIKPFGLDLQVNLVSKSSGFNDFLKPGSLISNIKSIEFTNSYEQIILPGALPDSVTKVNLPSNFTRQFASPPFLKILHIGNHFNCPIQLPNTIEQLTISNSFSKPFPMRFFPQNLKIITFNCEQFEKEFEAGIFPDSVEEIHFNACYPFAFCENTLPCNLKALSCDYYCDFFEFLPKSIQELNFITKNITYQEGIYFEISAKDLPPSLTKLTLARNQPIQDLEYLPPTIKYLKLGEYFKGKIPNTVETLKLPFDLKKPLAYLFK</sequence>
<dbReference type="Gene3D" id="3.80.10.10">
    <property type="entry name" value="Ribonuclease Inhibitor"/>
    <property type="match status" value="1"/>
</dbReference>
<evidence type="ECO:0000313" key="2">
    <source>
        <dbReference type="EMBL" id="KAF2070657.1"/>
    </source>
</evidence>
<proteinExistence type="predicted"/>
<keyword evidence="3" id="KW-1185">Reference proteome</keyword>
<dbReference type="SUPFAM" id="SSF52047">
    <property type="entry name" value="RNI-like"/>
    <property type="match status" value="1"/>
</dbReference>
<gene>
    <name evidence="2" type="ORF">CYY_008020</name>
</gene>